<dbReference type="AlphaFoldDB" id="A0A8J4T5E6"/>
<organism evidence="1 2">
    <name type="scientific">Paragonimus heterotremus</name>
    <dbReference type="NCBI Taxonomy" id="100268"/>
    <lineage>
        <taxon>Eukaryota</taxon>
        <taxon>Metazoa</taxon>
        <taxon>Spiralia</taxon>
        <taxon>Lophotrochozoa</taxon>
        <taxon>Platyhelminthes</taxon>
        <taxon>Trematoda</taxon>
        <taxon>Digenea</taxon>
        <taxon>Plagiorchiida</taxon>
        <taxon>Troglotremata</taxon>
        <taxon>Troglotrematidae</taxon>
        <taxon>Paragonimus</taxon>
    </lineage>
</organism>
<protein>
    <submittedName>
        <fullName evidence="1">Uncharacterized protein</fullName>
    </submittedName>
</protein>
<proteinExistence type="predicted"/>
<accession>A0A8J4T5E6</accession>
<evidence type="ECO:0000313" key="2">
    <source>
        <dbReference type="Proteomes" id="UP000748531"/>
    </source>
</evidence>
<sequence>MRCNCKCLKMAGQFHGINLSKIERVPFIALCPVASLACSNWHRSSVMIYFWFELTMLPNLKASTTGQFGP</sequence>
<name>A0A8J4T5E6_9TREM</name>
<dbReference type="EMBL" id="LUCH01004308">
    <property type="protein sequence ID" value="KAF5399148.1"/>
    <property type="molecule type" value="Genomic_DNA"/>
</dbReference>
<reference evidence="1" key="1">
    <citation type="submission" date="2019-05" db="EMBL/GenBank/DDBJ databases">
        <title>Annotation for the trematode Paragonimus heterotremus.</title>
        <authorList>
            <person name="Choi Y.-J."/>
        </authorList>
    </citation>
    <scope>NUCLEOTIDE SEQUENCE</scope>
    <source>
        <strain evidence="1">LC</strain>
    </source>
</reference>
<comment type="caution">
    <text evidence="1">The sequence shown here is derived from an EMBL/GenBank/DDBJ whole genome shotgun (WGS) entry which is preliminary data.</text>
</comment>
<keyword evidence="2" id="KW-1185">Reference proteome</keyword>
<gene>
    <name evidence="1" type="ORF">PHET_07435</name>
</gene>
<evidence type="ECO:0000313" key="1">
    <source>
        <dbReference type="EMBL" id="KAF5399148.1"/>
    </source>
</evidence>
<dbReference type="Proteomes" id="UP000748531">
    <property type="component" value="Unassembled WGS sequence"/>
</dbReference>